<dbReference type="NCBIfam" id="TIGR01979">
    <property type="entry name" value="sufS"/>
    <property type="match status" value="1"/>
</dbReference>
<protein>
    <recommendedName>
        <fullName evidence="3 8">Cysteine desulfurase</fullName>
        <ecNumber evidence="3 8">2.8.1.7</ecNumber>
    </recommendedName>
</protein>
<evidence type="ECO:0000313" key="10">
    <source>
        <dbReference type="EMBL" id="ARJ69808.1"/>
    </source>
</evidence>
<evidence type="ECO:0000256" key="3">
    <source>
        <dbReference type="ARBA" id="ARBA00012239"/>
    </source>
</evidence>
<organism evidence="10 11">
    <name type="scientific">Paracoccus contaminans</name>
    <dbReference type="NCBI Taxonomy" id="1945662"/>
    <lineage>
        <taxon>Bacteria</taxon>
        <taxon>Pseudomonadati</taxon>
        <taxon>Pseudomonadota</taxon>
        <taxon>Alphaproteobacteria</taxon>
        <taxon>Rhodobacterales</taxon>
        <taxon>Paracoccaceae</taxon>
        <taxon>Paracoccus</taxon>
    </lineage>
</organism>
<accession>A0A1W6CY78</accession>
<dbReference type="PROSITE" id="PS00595">
    <property type="entry name" value="AA_TRANSFER_CLASS_5"/>
    <property type="match status" value="1"/>
</dbReference>
<comment type="cofactor">
    <cofactor evidence="1 7">
        <name>pyridoxal 5'-phosphate</name>
        <dbReference type="ChEBI" id="CHEBI:597326"/>
    </cofactor>
</comment>
<sequence>MSLDVARVRADFPILSTRVGNRPLVYLDSAASAQKPQVVIDAISRAYAGEYANVHRGLHHLSNLATANYERVRGIIARFLGAAHEDEVIFTTGSTEGINLVSYAWAAPRLQAGDEIVLSVLEHHANIVPWHFLRERQGVVLRWVEREADGSLSADKVLAAVGPRTRLIAVTHMSNVTGTVVDVATIARGTDVPVLVDGSQAAVHMPVNVAALGCDFYAVTGHKLYGPSGSGAIWISRARQAEMRPFLGGGDMIHEVTREVVSYAAPPLRFEAGTPGIVNQIGLGAALEYLMALGMDNIAAHERDLGAYAAQRLSALDWLDIQGNAPGKGAIFSMAMQGAHAHDISTILDKQGIAVRAGTHCAMPLMQSYGLPASARASFALYNTRAEVDALVAGLEFCRELFG</sequence>
<evidence type="ECO:0000256" key="8">
    <source>
        <dbReference type="RuleBase" id="RU004506"/>
    </source>
</evidence>
<evidence type="ECO:0000259" key="9">
    <source>
        <dbReference type="Pfam" id="PF00266"/>
    </source>
</evidence>
<dbReference type="OrthoDB" id="9804366at2"/>
<evidence type="ECO:0000313" key="11">
    <source>
        <dbReference type="Proteomes" id="UP000193017"/>
    </source>
</evidence>
<dbReference type="RefSeq" id="WP_085377927.1">
    <property type="nucleotide sequence ID" value="NZ_CP020612.1"/>
</dbReference>
<comment type="similarity">
    <text evidence="2 8">Belongs to the class-V pyridoxal-phosphate-dependent aminotransferase family. Csd subfamily.</text>
</comment>
<keyword evidence="5 8" id="KW-0663">Pyridoxal phosphate</keyword>
<evidence type="ECO:0000256" key="4">
    <source>
        <dbReference type="ARBA" id="ARBA00022679"/>
    </source>
</evidence>
<dbReference type="InterPro" id="IPR020578">
    <property type="entry name" value="Aminotrans_V_PyrdxlP_BS"/>
</dbReference>
<reference evidence="10 11" key="1">
    <citation type="submission" date="2017-03" db="EMBL/GenBank/DDBJ databases">
        <title>Genome sequence of Paracoccus contaminans isolated from a water microcosm.</title>
        <authorList>
            <person name="Aurass P."/>
            <person name="Karste S."/>
            <person name="Trost E."/>
            <person name="Glaeser S.P."/>
            <person name="Kaempfer P."/>
            <person name="Flieger A."/>
        </authorList>
    </citation>
    <scope>NUCLEOTIDE SEQUENCE [LARGE SCALE GENOMIC DNA]</scope>
    <source>
        <strain evidence="11">RKI 16-01929T\LMG 29738T\CCM 8701T\CIP 111112T</strain>
    </source>
</reference>
<dbReference type="Pfam" id="PF00266">
    <property type="entry name" value="Aminotran_5"/>
    <property type="match status" value="1"/>
</dbReference>
<dbReference type="PANTHER" id="PTHR43586">
    <property type="entry name" value="CYSTEINE DESULFURASE"/>
    <property type="match status" value="1"/>
</dbReference>
<dbReference type="EMBL" id="CP020612">
    <property type="protein sequence ID" value="ARJ69808.1"/>
    <property type="molecule type" value="Genomic_DNA"/>
</dbReference>
<evidence type="ECO:0000256" key="7">
    <source>
        <dbReference type="RuleBase" id="RU004504"/>
    </source>
</evidence>
<dbReference type="KEGG" id="pcon:B0A89_09435"/>
<dbReference type="Gene3D" id="3.90.1150.10">
    <property type="entry name" value="Aspartate Aminotransferase, domain 1"/>
    <property type="match status" value="1"/>
</dbReference>
<evidence type="ECO:0000256" key="6">
    <source>
        <dbReference type="ARBA" id="ARBA00050776"/>
    </source>
</evidence>
<gene>
    <name evidence="10" type="ORF">B0A89_09435</name>
</gene>
<keyword evidence="11" id="KW-1185">Reference proteome</keyword>
<dbReference type="InterPro" id="IPR015422">
    <property type="entry name" value="PyrdxlP-dep_Trfase_small"/>
</dbReference>
<dbReference type="EC" id="2.8.1.7" evidence="3 8"/>
<comment type="function">
    <text evidence="8">Catalyzes the removal of elemental sulfur and selenium atoms from L-cysteine, L-cystine, L-selenocysteine, and L-selenocystine to produce L-alanine.</text>
</comment>
<evidence type="ECO:0000256" key="1">
    <source>
        <dbReference type="ARBA" id="ARBA00001933"/>
    </source>
</evidence>
<feature type="domain" description="Aminotransferase class V" evidence="9">
    <location>
        <begin position="25"/>
        <end position="391"/>
    </location>
</feature>
<dbReference type="InterPro" id="IPR015421">
    <property type="entry name" value="PyrdxlP-dep_Trfase_major"/>
</dbReference>
<comment type="catalytic activity">
    <reaction evidence="6 8">
        <text>(sulfur carrier)-H + L-cysteine = (sulfur carrier)-SH + L-alanine</text>
        <dbReference type="Rhea" id="RHEA:43892"/>
        <dbReference type="Rhea" id="RHEA-COMP:14737"/>
        <dbReference type="Rhea" id="RHEA-COMP:14739"/>
        <dbReference type="ChEBI" id="CHEBI:29917"/>
        <dbReference type="ChEBI" id="CHEBI:35235"/>
        <dbReference type="ChEBI" id="CHEBI:57972"/>
        <dbReference type="ChEBI" id="CHEBI:64428"/>
        <dbReference type="EC" id="2.8.1.7"/>
    </reaction>
</comment>
<dbReference type="InterPro" id="IPR015424">
    <property type="entry name" value="PyrdxlP-dep_Trfase"/>
</dbReference>
<dbReference type="GO" id="GO:0031071">
    <property type="term" value="F:cysteine desulfurase activity"/>
    <property type="evidence" value="ECO:0007669"/>
    <property type="project" value="UniProtKB-UniRule"/>
</dbReference>
<dbReference type="Proteomes" id="UP000193017">
    <property type="component" value="Chromosome"/>
</dbReference>
<dbReference type="InterPro" id="IPR000192">
    <property type="entry name" value="Aminotrans_V_dom"/>
</dbReference>
<dbReference type="SUPFAM" id="SSF53383">
    <property type="entry name" value="PLP-dependent transferases"/>
    <property type="match status" value="1"/>
</dbReference>
<dbReference type="CDD" id="cd06453">
    <property type="entry name" value="SufS_like"/>
    <property type="match status" value="1"/>
</dbReference>
<name>A0A1W6CY78_9RHOB</name>
<proteinExistence type="inferred from homology"/>
<dbReference type="Gene3D" id="3.40.640.10">
    <property type="entry name" value="Type I PLP-dependent aspartate aminotransferase-like (Major domain)"/>
    <property type="match status" value="1"/>
</dbReference>
<keyword evidence="4 8" id="KW-0808">Transferase</keyword>
<dbReference type="GO" id="GO:0006534">
    <property type="term" value="P:cysteine metabolic process"/>
    <property type="evidence" value="ECO:0007669"/>
    <property type="project" value="UniProtKB-UniRule"/>
</dbReference>
<dbReference type="PANTHER" id="PTHR43586:SF8">
    <property type="entry name" value="CYSTEINE DESULFURASE 1, CHLOROPLASTIC"/>
    <property type="match status" value="1"/>
</dbReference>
<dbReference type="GO" id="GO:0030170">
    <property type="term" value="F:pyridoxal phosphate binding"/>
    <property type="evidence" value="ECO:0007669"/>
    <property type="project" value="UniProtKB-UniRule"/>
</dbReference>
<dbReference type="STRING" id="1945662.B0A89_09435"/>
<dbReference type="AlphaFoldDB" id="A0A1W6CY78"/>
<dbReference type="InterPro" id="IPR010970">
    <property type="entry name" value="Cys_dSase_SufS"/>
</dbReference>
<evidence type="ECO:0000256" key="5">
    <source>
        <dbReference type="ARBA" id="ARBA00022898"/>
    </source>
</evidence>
<evidence type="ECO:0000256" key="2">
    <source>
        <dbReference type="ARBA" id="ARBA00010447"/>
    </source>
</evidence>